<dbReference type="Proteomes" id="UP000265703">
    <property type="component" value="Unassembled WGS sequence"/>
</dbReference>
<reference evidence="1 2" key="1">
    <citation type="submission" date="2018-06" db="EMBL/GenBank/DDBJ databases">
        <title>Comparative genomics reveals the genomic features of Rhizophagus irregularis, R. cerebriforme, R. diaphanum and Gigaspora rosea, and their symbiotic lifestyle signature.</title>
        <authorList>
            <person name="Morin E."/>
            <person name="San Clemente H."/>
            <person name="Chen E.C.H."/>
            <person name="De La Providencia I."/>
            <person name="Hainaut M."/>
            <person name="Kuo A."/>
            <person name="Kohler A."/>
            <person name="Murat C."/>
            <person name="Tang N."/>
            <person name="Roy S."/>
            <person name="Loubradou J."/>
            <person name="Henrissat B."/>
            <person name="Grigoriev I.V."/>
            <person name="Corradi N."/>
            <person name="Roux C."/>
            <person name="Martin F.M."/>
        </authorList>
    </citation>
    <scope>NUCLEOTIDE SEQUENCE [LARGE SCALE GENOMIC DNA]</scope>
    <source>
        <strain evidence="1 2">DAOM 227022</strain>
    </source>
</reference>
<proteinExistence type="predicted"/>
<gene>
    <name evidence="1" type="ORF">C1645_835742</name>
</gene>
<keyword evidence="2" id="KW-1185">Reference proteome</keyword>
<dbReference type="EMBL" id="QKYT01000692">
    <property type="protein sequence ID" value="RIA82205.1"/>
    <property type="molecule type" value="Genomic_DNA"/>
</dbReference>
<accession>A0A397SD57</accession>
<evidence type="ECO:0000313" key="2">
    <source>
        <dbReference type="Proteomes" id="UP000265703"/>
    </source>
</evidence>
<organism evidence="1 2">
    <name type="scientific">Glomus cerebriforme</name>
    <dbReference type="NCBI Taxonomy" id="658196"/>
    <lineage>
        <taxon>Eukaryota</taxon>
        <taxon>Fungi</taxon>
        <taxon>Fungi incertae sedis</taxon>
        <taxon>Mucoromycota</taxon>
        <taxon>Glomeromycotina</taxon>
        <taxon>Glomeromycetes</taxon>
        <taxon>Glomerales</taxon>
        <taxon>Glomeraceae</taxon>
        <taxon>Glomus</taxon>
    </lineage>
</organism>
<protein>
    <submittedName>
        <fullName evidence="1">Uncharacterized protein</fullName>
    </submittedName>
</protein>
<comment type="caution">
    <text evidence="1">The sequence shown here is derived from an EMBL/GenBank/DDBJ whole genome shotgun (WGS) entry which is preliminary data.</text>
</comment>
<sequence length="109" mass="12607">MHLIKESLVEMDRAFFQFRLENLVSFEVVTLKTFFLEHLLLDLTFSSGNSGLETFSSENSEFEIFSSGNSESEMKHKFHLALETETETFTLEIFTLKMETETFSSENGN</sequence>
<dbReference type="AlphaFoldDB" id="A0A397SD57"/>
<name>A0A397SD57_9GLOM</name>
<evidence type="ECO:0000313" key="1">
    <source>
        <dbReference type="EMBL" id="RIA82205.1"/>
    </source>
</evidence>